<comment type="caution">
    <text evidence="3">The sequence shown here is derived from an EMBL/GenBank/DDBJ whole genome shotgun (WGS) entry which is preliminary data.</text>
</comment>
<dbReference type="SUPFAM" id="SSF46785">
    <property type="entry name" value="Winged helix' DNA-binding domain"/>
    <property type="match status" value="1"/>
</dbReference>
<feature type="domain" description="HTH marR-type" evidence="2">
    <location>
        <begin position="42"/>
        <end position="143"/>
    </location>
</feature>
<dbReference type="InterPro" id="IPR000835">
    <property type="entry name" value="HTH_MarR-typ"/>
</dbReference>
<accession>A0A3D9SZ50</accession>
<dbReference type="EMBL" id="QTTT01000001">
    <property type="protein sequence ID" value="REF01119.1"/>
    <property type="molecule type" value="Genomic_DNA"/>
</dbReference>
<organism evidence="3 4">
    <name type="scientific">Thermomonospora umbrina</name>
    <dbReference type="NCBI Taxonomy" id="111806"/>
    <lineage>
        <taxon>Bacteria</taxon>
        <taxon>Bacillati</taxon>
        <taxon>Actinomycetota</taxon>
        <taxon>Actinomycetes</taxon>
        <taxon>Streptosporangiales</taxon>
        <taxon>Thermomonosporaceae</taxon>
        <taxon>Thermomonospora</taxon>
    </lineage>
</organism>
<dbReference type="Proteomes" id="UP000256661">
    <property type="component" value="Unassembled WGS sequence"/>
</dbReference>
<dbReference type="AlphaFoldDB" id="A0A3D9SZ50"/>
<evidence type="ECO:0000313" key="3">
    <source>
        <dbReference type="EMBL" id="REF01119.1"/>
    </source>
</evidence>
<dbReference type="InterPro" id="IPR050313">
    <property type="entry name" value="Carb_Metab_HTH_regulators"/>
</dbReference>
<dbReference type="PANTHER" id="PTHR30363:SF28">
    <property type="entry name" value="TRANSCRIPTIONAL REGULATORY PROTEIN-RELATED"/>
    <property type="match status" value="1"/>
</dbReference>
<dbReference type="InterPro" id="IPR036390">
    <property type="entry name" value="WH_DNA-bd_sf"/>
</dbReference>
<sequence length="284" mass="30543">MRDRTWNRLCAGKELGHTDVVKNVGERTNTDAGGARPSDVPSFAGAHGERDTRARVARLILEQGPITASALGERVGLTPAAVRRHLDALLAEGMIEVRRARPQAHRGRGRPAKWFAITDAGRNAFVHAYDDLASAALRFLAEKAGGAAVAEFARRQIADLERRYHPVVRAAPPQQRVRALAEALSADGYAAAAGKAPRAGGGEQLCQHHCPVAHVAAEFPQLCEAETEAFSRLLGTPVQRLATIAHGDGICTTHVSRPDLRAERDGEHDTTQDTDDEESGRTSL</sequence>
<evidence type="ECO:0000256" key="1">
    <source>
        <dbReference type="SAM" id="MobiDB-lite"/>
    </source>
</evidence>
<dbReference type="CDD" id="cd00090">
    <property type="entry name" value="HTH_ARSR"/>
    <property type="match status" value="1"/>
</dbReference>
<dbReference type="Pfam" id="PF13412">
    <property type="entry name" value="HTH_24"/>
    <property type="match status" value="1"/>
</dbReference>
<dbReference type="InterPro" id="IPR036388">
    <property type="entry name" value="WH-like_DNA-bd_sf"/>
</dbReference>
<evidence type="ECO:0000259" key="2">
    <source>
        <dbReference type="SMART" id="SM00347"/>
    </source>
</evidence>
<evidence type="ECO:0000313" key="4">
    <source>
        <dbReference type="Proteomes" id="UP000256661"/>
    </source>
</evidence>
<dbReference type="PANTHER" id="PTHR30363">
    <property type="entry name" value="HTH-TYPE TRANSCRIPTIONAL REGULATOR SRLR-RELATED"/>
    <property type="match status" value="1"/>
</dbReference>
<dbReference type="SMART" id="SM00347">
    <property type="entry name" value="HTH_MARR"/>
    <property type="match status" value="1"/>
</dbReference>
<feature type="region of interest" description="Disordered" evidence="1">
    <location>
        <begin position="252"/>
        <end position="284"/>
    </location>
</feature>
<name>A0A3D9SZ50_9ACTN</name>
<feature type="compositionally biased region" description="Basic and acidic residues" evidence="1">
    <location>
        <begin position="256"/>
        <end position="271"/>
    </location>
</feature>
<feature type="region of interest" description="Disordered" evidence="1">
    <location>
        <begin position="27"/>
        <end position="48"/>
    </location>
</feature>
<proteinExistence type="predicted"/>
<gene>
    <name evidence="3" type="ORF">DFJ69_6718</name>
</gene>
<keyword evidence="4" id="KW-1185">Reference proteome</keyword>
<dbReference type="GO" id="GO:0003700">
    <property type="term" value="F:DNA-binding transcription factor activity"/>
    <property type="evidence" value="ECO:0007669"/>
    <property type="project" value="InterPro"/>
</dbReference>
<dbReference type="InterPro" id="IPR011991">
    <property type="entry name" value="ArsR-like_HTH"/>
</dbReference>
<dbReference type="Gene3D" id="1.10.10.10">
    <property type="entry name" value="Winged helix-like DNA-binding domain superfamily/Winged helix DNA-binding domain"/>
    <property type="match status" value="1"/>
</dbReference>
<reference evidence="3 4" key="1">
    <citation type="submission" date="2018-08" db="EMBL/GenBank/DDBJ databases">
        <title>Sequencing the genomes of 1000 actinobacteria strains.</title>
        <authorList>
            <person name="Klenk H.-P."/>
        </authorList>
    </citation>
    <scope>NUCLEOTIDE SEQUENCE [LARGE SCALE GENOMIC DNA]</scope>
    <source>
        <strain evidence="3 4">DSM 43927</strain>
    </source>
</reference>
<protein>
    <submittedName>
        <fullName evidence="3">Putative ArsR family transcriptional regulator</fullName>
    </submittedName>
</protein>